<dbReference type="AlphaFoldDB" id="A0A7M5UMB7"/>
<dbReference type="InterPro" id="IPR006028">
    <property type="entry name" value="GABAA/Glycine_rcpt"/>
</dbReference>
<dbReference type="GO" id="GO:0005230">
    <property type="term" value="F:extracellular ligand-gated monoatomic ion channel activity"/>
    <property type="evidence" value="ECO:0007669"/>
    <property type="project" value="InterPro"/>
</dbReference>
<evidence type="ECO:0000256" key="4">
    <source>
        <dbReference type="ARBA" id="ARBA00022475"/>
    </source>
</evidence>
<evidence type="ECO:0000256" key="6">
    <source>
        <dbReference type="ARBA" id="ARBA00022729"/>
    </source>
</evidence>
<evidence type="ECO:0000259" key="13">
    <source>
        <dbReference type="Pfam" id="PF02931"/>
    </source>
</evidence>
<dbReference type="GO" id="GO:0005886">
    <property type="term" value="C:plasma membrane"/>
    <property type="evidence" value="ECO:0007669"/>
    <property type="project" value="UniProtKB-SubCell"/>
</dbReference>
<keyword evidence="5 11" id="KW-0812">Transmembrane</keyword>
<accession>A0A7M5UMB7</accession>
<evidence type="ECO:0000256" key="5">
    <source>
        <dbReference type="ARBA" id="ARBA00022692"/>
    </source>
</evidence>
<reference evidence="15" key="1">
    <citation type="submission" date="2021-01" db="UniProtKB">
        <authorList>
            <consortium name="EnsemblMetazoa"/>
        </authorList>
    </citation>
    <scope>IDENTIFICATION</scope>
</reference>
<dbReference type="Pfam" id="PF02932">
    <property type="entry name" value="Neur_chan_memb"/>
    <property type="match status" value="1"/>
</dbReference>
<dbReference type="Pfam" id="PF02931">
    <property type="entry name" value="Neur_chan_LBD"/>
    <property type="match status" value="1"/>
</dbReference>
<keyword evidence="8" id="KW-0406">Ion transport</keyword>
<dbReference type="InterPro" id="IPR006029">
    <property type="entry name" value="Neurotrans-gated_channel_TM"/>
</dbReference>
<feature type="transmembrane region" description="Helical" evidence="11">
    <location>
        <begin position="399"/>
        <end position="417"/>
    </location>
</feature>
<dbReference type="InterPro" id="IPR036734">
    <property type="entry name" value="Neur_chan_lig-bd_sf"/>
</dbReference>
<dbReference type="PANTHER" id="PTHR18945">
    <property type="entry name" value="NEUROTRANSMITTER GATED ION CHANNEL"/>
    <property type="match status" value="1"/>
</dbReference>
<keyword evidence="3" id="KW-0813">Transport</keyword>
<organism evidence="15 16">
    <name type="scientific">Clytia hemisphaerica</name>
    <dbReference type="NCBI Taxonomy" id="252671"/>
    <lineage>
        <taxon>Eukaryota</taxon>
        <taxon>Metazoa</taxon>
        <taxon>Cnidaria</taxon>
        <taxon>Hydrozoa</taxon>
        <taxon>Hydroidolina</taxon>
        <taxon>Leptothecata</taxon>
        <taxon>Obeliida</taxon>
        <taxon>Clytiidae</taxon>
        <taxon>Clytia</taxon>
    </lineage>
</organism>
<evidence type="ECO:0000313" key="15">
    <source>
        <dbReference type="EnsemblMetazoa" id="CLYHEMP012270.1"/>
    </source>
</evidence>
<evidence type="ECO:0000256" key="7">
    <source>
        <dbReference type="ARBA" id="ARBA00022989"/>
    </source>
</evidence>
<dbReference type="InterPro" id="IPR006201">
    <property type="entry name" value="Neur_channel"/>
</dbReference>
<evidence type="ECO:0000256" key="1">
    <source>
        <dbReference type="ARBA" id="ARBA00004141"/>
    </source>
</evidence>
<evidence type="ECO:0000256" key="11">
    <source>
        <dbReference type="SAM" id="Phobius"/>
    </source>
</evidence>
<keyword evidence="6 12" id="KW-0732">Signal</keyword>
<sequence>VQTRPIRIFRMYLVQFIVLLWSHLSTSSVHSILTTDETSEVLEHVKRNQLSHFVRPKQKDGKPLDVTMKLKFFNMLPLSPRHYRIELELLLTWEDTLFQFNLTSTNSSLTLGKFLNDLIWLPDVYVMDEKSGKEGYKPVQKAIVSNEGKVIFVRRLSLEMFCPMDYWSFPFDKQTCEITFQPYAHPITDMRLHWPIGKHREEVVDFSKFTTSEYILMDYHIGQRQMPIGLSGIFDVMVVTLNIKRNANYYMLQHILPLNLNIILSMTTFWIDHKCVKARITIPLVVVLTLTKQTAALKATFPFQRTPVSMEYYLNFSICFVFMVLLEYCLIGLYKVKKIKKSEAKDKERTTTVIGPNQIDPHPDLRWRKHSSISVYLVNDPDDEEIEKIVHPLDKKSRYIYPITFIFYNALYFSLLITNQGLAAF</sequence>
<dbReference type="GO" id="GO:0004888">
    <property type="term" value="F:transmembrane signaling receptor activity"/>
    <property type="evidence" value="ECO:0007669"/>
    <property type="project" value="InterPro"/>
</dbReference>
<dbReference type="InterPro" id="IPR006202">
    <property type="entry name" value="Neur_chan_lig-bd"/>
</dbReference>
<evidence type="ECO:0000256" key="3">
    <source>
        <dbReference type="ARBA" id="ARBA00022448"/>
    </source>
</evidence>
<feature type="transmembrane region" description="Helical" evidence="11">
    <location>
        <begin position="312"/>
        <end position="334"/>
    </location>
</feature>
<evidence type="ECO:0000313" key="16">
    <source>
        <dbReference type="Proteomes" id="UP000594262"/>
    </source>
</evidence>
<dbReference type="PRINTS" id="PR00252">
    <property type="entry name" value="NRIONCHANNEL"/>
</dbReference>
<keyword evidence="9 11" id="KW-0472">Membrane</keyword>
<feature type="domain" description="Neurotransmitter-gated ion-channel transmembrane" evidence="14">
    <location>
        <begin position="255"/>
        <end position="348"/>
    </location>
</feature>
<evidence type="ECO:0000256" key="12">
    <source>
        <dbReference type="SAM" id="SignalP"/>
    </source>
</evidence>
<name>A0A7M5UMB7_9CNID</name>
<dbReference type="InterPro" id="IPR038050">
    <property type="entry name" value="Neuro_actylchol_rec"/>
</dbReference>
<protein>
    <submittedName>
        <fullName evidence="15">Uncharacterized protein</fullName>
    </submittedName>
</protein>
<feature type="signal peptide" evidence="12">
    <location>
        <begin position="1"/>
        <end position="31"/>
    </location>
</feature>
<feature type="chain" id="PRO_5029668939" evidence="12">
    <location>
        <begin position="32"/>
        <end position="425"/>
    </location>
</feature>
<dbReference type="Gene3D" id="1.20.58.390">
    <property type="entry name" value="Neurotransmitter-gated ion-channel transmembrane domain"/>
    <property type="match status" value="1"/>
</dbReference>
<dbReference type="InterPro" id="IPR036719">
    <property type="entry name" value="Neuro-gated_channel_TM_sf"/>
</dbReference>
<dbReference type="SUPFAM" id="SSF63712">
    <property type="entry name" value="Nicotinic receptor ligand binding domain-like"/>
    <property type="match status" value="1"/>
</dbReference>
<evidence type="ECO:0000256" key="2">
    <source>
        <dbReference type="ARBA" id="ARBA00004236"/>
    </source>
</evidence>
<dbReference type="SUPFAM" id="SSF90112">
    <property type="entry name" value="Neurotransmitter-gated ion-channel transmembrane pore"/>
    <property type="match status" value="1"/>
</dbReference>
<keyword evidence="4" id="KW-1003">Cell membrane</keyword>
<evidence type="ECO:0000256" key="9">
    <source>
        <dbReference type="ARBA" id="ARBA00023136"/>
    </source>
</evidence>
<proteinExistence type="predicted"/>
<keyword evidence="7 11" id="KW-1133">Transmembrane helix</keyword>
<dbReference type="Proteomes" id="UP000594262">
    <property type="component" value="Unplaced"/>
</dbReference>
<keyword evidence="16" id="KW-1185">Reference proteome</keyword>
<dbReference type="OrthoDB" id="3176171at2759"/>
<dbReference type="Gene3D" id="2.70.170.10">
    <property type="entry name" value="Neurotransmitter-gated ion-channel ligand-binding domain"/>
    <property type="match status" value="1"/>
</dbReference>
<evidence type="ECO:0000256" key="8">
    <source>
        <dbReference type="ARBA" id="ARBA00023065"/>
    </source>
</evidence>
<evidence type="ECO:0000256" key="10">
    <source>
        <dbReference type="ARBA" id="ARBA00023303"/>
    </source>
</evidence>
<evidence type="ECO:0000259" key="14">
    <source>
        <dbReference type="Pfam" id="PF02932"/>
    </source>
</evidence>
<keyword evidence="10" id="KW-0407">Ion channel</keyword>
<dbReference type="EnsemblMetazoa" id="CLYHEMT012270.1">
    <property type="protein sequence ID" value="CLYHEMP012270.1"/>
    <property type="gene ID" value="CLYHEMG012270"/>
</dbReference>
<comment type="subcellular location">
    <subcellularLocation>
        <location evidence="2">Cell membrane</location>
    </subcellularLocation>
    <subcellularLocation>
        <location evidence="1">Membrane</location>
        <topology evidence="1">Multi-pass membrane protein</topology>
    </subcellularLocation>
</comment>
<feature type="domain" description="Neurotransmitter-gated ion-channel ligand-binding" evidence="13">
    <location>
        <begin position="41"/>
        <end position="245"/>
    </location>
</feature>
<dbReference type="PRINTS" id="PR00253">
    <property type="entry name" value="GABAARECEPTR"/>
</dbReference>